<dbReference type="RefSeq" id="XP_062637247.1">
    <property type="nucleotide sequence ID" value="XM_062780644.1"/>
</dbReference>
<keyword evidence="5 7" id="KW-0472">Membrane</keyword>
<evidence type="ECO:0000256" key="7">
    <source>
        <dbReference type="SAM" id="Phobius"/>
    </source>
</evidence>
<dbReference type="GeneID" id="87817257"/>
<evidence type="ECO:0000256" key="5">
    <source>
        <dbReference type="ARBA" id="ARBA00023136"/>
    </source>
</evidence>
<evidence type="ECO:0000256" key="2">
    <source>
        <dbReference type="ARBA" id="ARBA00009160"/>
    </source>
</evidence>
<feature type="transmembrane region" description="Helical" evidence="7">
    <location>
        <begin position="110"/>
        <end position="138"/>
    </location>
</feature>
<comment type="similarity">
    <text evidence="2">Belongs to the FUN14 family.</text>
</comment>
<dbReference type="Pfam" id="PF04930">
    <property type="entry name" value="FUN14"/>
    <property type="match status" value="1"/>
</dbReference>
<protein>
    <submittedName>
        <fullName evidence="8">Uncharacterized protein</fullName>
    </submittedName>
</protein>
<organism evidence="8 9">
    <name type="scientific">Dichotomopilus funicola</name>
    <dbReference type="NCBI Taxonomy" id="1934379"/>
    <lineage>
        <taxon>Eukaryota</taxon>
        <taxon>Fungi</taxon>
        <taxon>Dikarya</taxon>
        <taxon>Ascomycota</taxon>
        <taxon>Pezizomycotina</taxon>
        <taxon>Sordariomycetes</taxon>
        <taxon>Sordariomycetidae</taxon>
        <taxon>Sordariales</taxon>
        <taxon>Chaetomiaceae</taxon>
        <taxon>Dichotomopilus</taxon>
    </lineage>
</organism>
<dbReference type="InterPro" id="IPR007014">
    <property type="entry name" value="FUN14"/>
</dbReference>
<accession>A0AAN6V3R0</accession>
<dbReference type="AlphaFoldDB" id="A0AAN6V3R0"/>
<evidence type="ECO:0000256" key="6">
    <source>
        <dbReference type="SAM" id="MobiDB-lite"/>
    </source>
</evidence>
<evidence type="ECO:0000313" key="8">
    <source>
        <dbReference type="EMBL" id="KAK4143876.1"/>
    </source>
</evidence>
<reference evidence="8" key="1">
    <citation type="journal article" date="2023" name="Mol. Phylogenet. Evol.">
        <title>Genome-scale phylogeny and comparative genomics of the fungal order Sordariales.</title>
        <authorList>
            <person name="Hensen N."/>
            <person name="Bonometti L."/>
            <person name="Westerberg I."/>
            <person name="Brannstrom I.O."/>
            <person name="Guillou S."/>
            <person name="Cros-Aarteil S."/>
            <person name="Calhoun S."/>
            <person name="Haridas S."/>
            <person name="Kuo A."/>
            <person name="Mondo S."/>
            <person name="Pangilinan J."/>
            <person name="Riley R."/>
            <person name="LaButti K."/>
            <person name="Andreopoulos B."/>
            <person name="Lipzen A."/>
            <person name="Chen C."/>
            <person name="Yan M."/>
            <person name="Daum C."/>
            <person name="Ng V."/>
            <person name="Clum A."/>
            <person name="Steindorff A."/>
            <person name="Ohm R.A."/>
            <person name="Martin F."/>
            <person name="Silar P."/>
            <person name="Natvig D.O."/>
            <person name="Lalanne C."/>
            <person name="Gautier V."/>
            <person name="Ament-Velasquez S.L."/>
            <person name="Kruys A."/>
            <person name="Hutchinson M.I."/>
            <person name="Powell A.J."/>
            <person name="Barry K."/>
            <person name="Miller A.N."/>
            <person name="Grigoriev I.V."/>
            <person name="Debuchy R."/>
            <person name="Gladieux P."/>
            <person name="Hiltunen Thoren M."/>
            <person name="Johannesson H."/>
        </authorList>
    </citation>
    <scope>NUCLEOTIDE SEQUENCE</scope>
    <source>
        <strain evidence="8">CBS 141.50</strain>
    </source>
</reference>
<dbReference type="EMBL" id="MU853582">
    <property type="protein sequence ID" value="KAK4143876.1"/>
    <property type="molecule type" value="Genomic_DNA"/>
</dbReference>
<evidence type="ECO:0000313" key="9">
    <source>
        <dbReference type="Proteomes" id="UP001302676"/>
    </source>
</evidence>
<evidence type="ECO:0000256" key="1">
    <source>
        <dbReference type="ARBA" id="ARBA00004370"/>
    </source>
</evidence>
<evidence type="ECO:0000256" key="3">
    <source>
        <dbReference type="ARBA" id="ARBA00022692"/>
    </source>
</evidence>
<keyword evidence="3 7" id="KW-0812">Transmembrane</keyword>
<name>A0AAN6V3R0_9PEZI</name>
<comment type="subcellular location">
    <subcellularLocation>
        <location evidence="1">Membrane</location>
    </subcellularLocation>
</comment>
<comment type="caution">
    <text evidence="8">The sequence shown here is derived from an EMBL/GenBank/DDBJ whole genome shotgun (WGS) entry which is preliminary data.</text>
</comment>
<proteinExistence type="inferred from homology"/>
<feature type="compositionally biased region" description="Basic and acidic residues" evidence="6">
    <location>
        <begin position="80"/>
        <end position="90"/>
    </location>
</feature>
<gene>
    <name evidence="8" type="ORF">C8A04DRAFT_28447</name>
</gene>
<feature type="transmembrane region" description="Helical" evidence="7">
    <location>
        <begin position="159"/>
        <end position="183"/>
    </location>
</feature>
<dbReference type="GO" id="GO:0016020">
    <property type="term" value="C:membrane"/>
    <property type="evidence" value="ECO:0007669"/>
    <property type="project" value="UniProtKB-SubCell"/>
</dbReference>
<reference evidence="8" key="2">
    <citation type="submission" date="2023-05" db="EMBL/GenBank/DDBJ databases">
        <authorList>
            <consortium name="Lawrence Berkeley National Laboratory"/>
            <person name="Steindorff A."/>
            <person name="Hensen N."/>
            <person name="Bonometti L."/>
            <person name="Westerberg I."/>
            <person name="Brannstrom I.O."/>
            <person name="Guillou S."/>
            <person name="Cros-Aarteil S."/>
            <person name="Calhoun S."/>
            <person name="Haridas S."/>
            <person name="Kuo A."/>
            <person name="Mondo S."/>
            <person name="Pangilinan J."/>
            <person name="Riley R."/>
            <person name="Labutti K."/>
            <person name="Andreopoulos B."/>
            <person name="Lipzen A."/>
            <person name="Chen C."/>
            <person name="Yanf M."/>
            <person name="Daum C."/>
            <person name="Ng V."/>
            <person name="Clum A."/>
            <person name="Ohm R."/>
            <person name="Martin F."/>
            <person name="Silar P."/>
            <person name="Natvig D."/>
            <person name="Lalanne C."/>
            <person name="Gautier V."/>
            <person name="Ament-Velasquez S.L."/>
            <person name="Kruys A."/>
            <person name="Hutchinson M.I."/>
            <person name="Powell A.J."/>
            <person name="Barry K."/>
            <person name="Miller A.N."/>
            <person name="Grigoriev I.V."/>
            <person name="Debuchy R."/>
            <person name="Gladieux P."/>
            <person name="Thoren M.H."/>
            <person name="Johannesson H."/>
        </authorList>
    </citation>
    <scope>NUCLEOTIDE SEQUENCE</scope>
    <source>
        <strain evidence="8">CBS 141.50</strain>
    </source>
</reference>
<dbReference type="Proteomes" id="UP001302676">
    <property type="component" value="Unassembled WGS sequence"/>
</dbReference>
<feature type="region of interest" description="Disordered" evidence="6">
    <location>
        <begin position="74"/>
        <end position="94"/>
    </location>
</feature>
<evidence type="ECO:0000256" key="4">
    <source>
        <dbReference type="ARBA" id="ARBA00022989"/>
    </source>
</evidence>
<keyword evidence="9" id="KW-1185">Reference proteome</keyword>
<sequence>MTATFSRASLTRTLARNVSHRNFTFTTARHVRSPPGSICLNPRTVGLGLGLTTSLSLVAIHQQQPIKFDSQTRLFSTTTPREEPKKREGGNELLNPDTVKQLSGGSLAGFAAGLLVSVFSKTLVLLAGIGMVVIQVAARNGMNLISMFKLKERANTSRILALLNRHTAFKLAFAVAFSLSAFMSF</sequence>
<keyword evidence="4 7" id="KW-1133">Transmembrane helix</keyword>